<dbReference type="RefSeq" id="WP_100676886.1">
    <property type="nucleotide sequence ID" value="NZ_NIPO01000001.1"/>
</dbReference>
<comment type="caution">
    <text evidence="2">The sequence shown here is derived from an EMBL/GenBank/DDBJ whole genome shotgun (WGS) entry which is preliminary data.</text>
</comment>
<keyword evidence="1" id="KW-1133">Transmembrane helix</keyword>
<dbReference type="EMBL" id="NIPO01000001">
    <property type="protein sequence ID" value="PJR03317.1"/>
    <property type="molecule type" value="Genomic_DNA"/>
</dbReference>
<dbReference type="Proteomes" id="UP000231960">
    <property type="component" value="Unassembled WGS sequence"/>
</dbReference>
<reference evidence="2 3" key="1">
    <citation type="submission" date="2017-06" db="EMBL/GenBank/DDBJ databases">
        <title>Description of Avrilella dinanensis gen. nov. sp. nov.</title>
        <authorList>
            <person name="Leyer C."/>
            <person name="Sassi M."/>
            <person name="Minet J."/>
            <person name="Kayal S."/>
            <person name="Cattoir V."/>
        </authorList>
    </citation>
    <scope>NUCLEOTIDE SEQUENCE [LARGE SCALE GENOMIC DNA]</scope>
    <source>
        <strain evidence="2 3">UR159</strain>
    </source>
</reference>
<name>A0A2M9R372_9FLAO</name>
<evidence type="ECO:0000256" key="1">
    <source>
        <dbReference type="SAM" id="Phobius"/>
    </source>
</evidence>
<protein>
    <submittedName>
        <fullName evidence="2">FeoB-associated Cys-rich membrane protein</fullName>
    </submittedName>
</protein>
<keyword evidence="1" id="KW-0472">Membrane</keyword>
<dbReference type="AlphaFoldDB" id="A0A2M9R372"/>
<keyword evidence="1" id="KW-0812">Transmembrane</keyword>
<evidence type="ECO:0000313" key="3">
    <source>
        <dbReference type="Proteomes" id="UP000231960"/>
    </source>
</evidence>
<organism evidence="2 3">
    <name type="scientific">Avrilella dinanensis</name>
    <dbReference type="NCBI Taxonomy" id="2008672"/>
    <lineage>
        <taxon>Bacteria</taxon>
        <taxon>Pseudomonadati</taxon>
        <taxon>Bacteroidota</taxon>
        <taxon>Flavobacteriia</taxon>
        <taxon>Flavobacteriales</taxon>
        <taxon>Flavobacteriaceae</taxon>
        <taxon>Avrilella</taxon>
    </lineage>
</organism>
<feature type="transmembrane region" description="Helical" evidence="1">
    <location>
        <begin position="6"/>
        <end position="23"/>
    </location>
</feature>
<accession>A0A2M9R372</accession>
<keyword evidence="3" id="KW-1185">Reference proteome</keyword>
<evidence type="ECO:0000313" key="2">
    <source>
        <dbReference type="EMBL" id="PJR03317.1"/>
    </source>
</evidence>
<sequence length="39" mass="4233">MQDIIVYVLLIIAVAFLLRKFVFKKKGKGGCDNGNCGCG</sequence>
<dbReference type="Pfam" id="PF12669">
    <property type="entry name" value="FeoB_associated"/>
    <property type="match status" value="1"/>
</dbReference>
<proteinExistence type="predicted"/>
<gene>
    <name evidence="2" type="ORF">CDL10_01480</name>
</gene>